<keyword evidence="3" id="KW-0732">Signal</keyword>
<evidence type="ECO:0000313" key="12">
    <source>
        <dbReference type="Proteomes" id="UP000265160"/>
    </source>
</evidence>
<reference evidence="11" key="2">
    <citation type="submission" date="2025-09" db="UniProtKB">
        <authorList>
            <consortium name="Ensembl"/>
        </authorList>
    </citation>
    <scope>IDENTIFICATION</scope>
</reference>
<dbReference type="SMART" id="SM00406">
    <property type="entry name" value="IGv"/>
    <property type="match status" value="1"/>
</dbReference>
<dbReference type="PROSITE" id="PS50835">
    <property type="entry name" value="IG_LIKE"/>
    <property type="match status" value="2"/>
</dbReference>
<dbReference type="SMART" id="SM00409">
    <property type="entry name" value="IG"/>
    <property type="match status" value="2"/>
</dbReference>
<dbReference type="Ensembl" id="ENSMZET00005039350.1">
    <property type="protein sequence ID" value="ENSMZEP00005037951.1"/>
    <property type="gene ID" value="ENSMZEG00005028377.1"/>
</dbReference>
<keyword evidence="7" id="KW-0325">Glycoprotein</keyword>
<dbReference type="PANTHER" id="PTHR24100:SF151">
    <property type="entry name" value="ICOS LIGAND"/>
    <property type="match status" value="1"/>
</dbReference>
<evidence type="ECO:0000256" key="3">
    <source>
        <dbReference type="ARBA" id="ARBA00022729"/>
    </source>
</evidence>
<dbReference type="Proteomes" id="UP000265160">
    <property type="component" value="Unplaced"/>
</dbReference>
<evidence type="ECO:0000256" key="7">
    <source>
        <dbReference type="ARBA" id="ARBA00023180"/>
    </source>
</evidence>
<keyword evidence="8" id="KW-0393">Immunoglobulin domain</keyword>
<dbReference type="InterPro" id="IPR013783">
    <property type="entry name" value="Ig-like_fold"/>
</dbReference>
<dbReference type="Pfam" id="PF22705">
    <property type="entry name" value="C2-set_3"/>
    <property type="match status" value="1"/>
</dbReference>
<dbReference type="SUPFAM" id="SSF48726">
    <property type="entry name" value="Immunoglobulin"/>
    <property type="match status" value="2"/>
</dbReference>
<dbReference type="InterPro" id="IPR053896">
    <property type="entry name" value="BTN3A2-like_Ig-C"/>
</dbReference>
<evidence type="ECO:0000256" key="1">
    <source>
        <dbReference type="ARBA" id="ARBA00004370"/>
    </source>
</evidence>
<keyword evidence="4" id="KW-1133">Transmembrane helix</keyword>
<dbReference type="GO" id="GO:0050852">
    <property type="term" value="P:T cell receptor signaling pathway"/>
    <property type="evidence" value="ECO:0007669"/>
    <property type="project" value="TreeGrafter"/>
</dbReference>
<proteinExistence type="inferred from homology"/>
<feature type="domain" description="Ig-like" evidence="10">
    <location>
        <begin position="33"/>
        <end position="131"/>
    </location>
</feature>
<name>A0A3P9DUU0_9CICH</name>
<dbReference type="GO" id="GO:1903037">
    <property type="term" value="P:regulation of leukocyte cell-cell adhesion"/>
    <property type="evidence" value="ECO:0007669"/>
    <property type="project" value="UniProtKB-ARBA"/>
</dbReference>
<evidence type="ECO:0000313" key="11">
    <source>
        <dbReference type="Ensembl" id="ENSMZEP00005037951.1"/>
    </source>
</evidence>
<dbReference type="PANTHER" id="PTHR24100">
    <property type="entry name" value="BUTYROPHILIN"/>
    <property type="match status" value="1"/>
</dbReference>
<keyword evidence="2" id="KW-0812">Transmembrane</keyword>
<dbReference type="Pfam" id="PF07686">
    <property type="entry name" value="V-set"/>
    <property type="match status" value="1"/>
</dbReference>
<dbReference type="InterPro" id="IPR003599">
    <property type="entry name" value="Ig_sub"/>
</dbReference>
<evidence type="ECO:0000256" key="6">
    <source>
        <dbReference type="ARBA" id="ARBA00023157"/>
    </source>
</evidence>
<evidence type="ECO:0000256" key="4">
    <source>
        <dbReference type="ARBA" id="ARBA00022989"/>
    </source>
</evidence>
<feature type="domain" description="Ig-like" evidence="10">
    <location>
        <begin position="132"/>
        <end position="236"/>
    </location>
</feature>
<keyword evidence="6" id="KW-1015">Disulfide bond</keyword>
<accession>A0A3P9DUU0</accession>
<evidence type="ECO:0000256" key="9">
    <source>
        <dbReference type="ARBA" id="ARBA00038221"/>
    </source>
</evidence>
<evidence type="ECO:0000256" key="8">
    <source>
        <dbReference type="ARBA" id="ARBA00023319"/>
    </source>
</evidence>
<dbReference type="AlphaFoldDB" id="A0A3P9DUU0"/>
<comment type="similarity">
    <text evidence="9">Belongs to the SKINT family.</text>
</comment>
<dbReference type="Gene3D" id="2.60.40.10">
    <property type="entry name" value="Immunoglobulins"/>
    <property type="match status" value="2"/>
</dbReference>
<evidence type="ECO:0000259" key="10">
    <source>
        <dbReference type="PROSITE" id="PS50835"/>
    </source>
</evidence>
<protein>
    <recommendedName>
        <fullName evidence="10">Ig-like domain-containing protein</fullName>
    </recommendedName>
</protein>
<evidence type="ECO:0000256" key="5">
    <source>
        <dbReference type="ARBA" id="ARBA00023136"/>
    </source>
</evidence>
<dbReference type="GO" id="GO:0001817">
    <property type="term" value="P:regulation of cytokine production"/>
    <property type="evidence" value="ECO:0007669"/>
    <property type="project" value="TreeGrafter"/>
</dbReference>
<dbReference type="FunFam" id="2.60.40.10:FF:000088">
    <property type="entry name" value="Butyrophilin subfamily 1 member A1"/>
    <property type="match status" value="1"/>
</dbReference>
<comment type="subcellular location">
    <subcellularLocation>
        <location evidence="1">Membrane</location>
    </subcellularLocation>
</comment>
<keyword evidence="5" id="KW-0472">Membrane</keyword>
<organism evidence="11 12">
    <name type="scientific">Maylandia zebra</name>
    <name type="common">zebra mbuna</name>
    <dbReference type="NCBI Taxonomy" id="106582"/>
    <lineage>
        <taxon>Eukaryota</taxon>
        <taxon>Metazoa</taxon>
        <taxon>Chordata</taxon>
        <taxon>Craniata</taxon>
        <taxon>Vertebrata</taxon>
        <taxon>Euteleostomi</taxon>
        <taxon>Actinopterygii</taxon>
        <taxon>Neopterygii</taxon>
        <taxon>Teleostei</taxon>
        <taxon>Neoteleostei</taxon>
        <taxon>Acanthomorphata</taxon>
        <taxon>Ovalentaria</taxon>
        <taxon>Cichlomorphae</taxon>
        <taxon>Cichliformes</taxon>
        <taxon>Cichlidae</taxon>
        <taxon>African cichlids</taxon>
        <taxon>Pseudocrenilabrinae</taxon>
        <taxon>Haplochromini</taxon>
        <taxon>Maylandia</taxon>
        <taxon>Maylandia zebra complex</taxon>
    </lineage>
</organism>
<dbReference type="GO" id="GO:0042110">
    <property type="term" value="P:T cell activation"/>
    <property type="evidence" value="ECO:0007669"/>
    <property type="project" value="UniProtKB-ARBA"/>
</dbReference>
<reference evidence="11" key="1">
    <citation type="submission" date="2025-08" db="UniProtKB">
        <authorList>
            <consortium name="Ensembl"/>
        </authorList>
    </citation>
    <scope>IDENTIFICATION</scope>
</reference>
<dbReference type="GO" id="GO:0009897">
    <property type="term" value="C:external side of plasma membrane"/>
    <property type="evidence" value="ECO:0007669"/>
    <property type="project" value="TreeGrafter"/>
</dbReference>
<dbReference type="GO" id="GO:0005102">
    <property type="term" value="F:signaling receptor binding"/>
    <property type="evidence" value="ECO:0007669"/>
    <property type="project" value="TreeGrafter"/>
</dbReference>
<dbReference type="InterPro" id="IPR013106">
    <property type="entry name" value="Ig_V-set"/>
</dbReference>
<evidence type="ECO:0000256" key="2">
    <source>
        <dbReference type="ARBA" id="ARBA00022692"/>
    </source>
</evidence>
<keyword evidence="12" id="KW-1185">Reference proteome</keyword>
<dbReference type="FunFam" id="2.60.40.10:FF:000142">
    <property type="entry name" value="V-set domain-containing T-cell activation inhibitor 1"/>
    <property type="match status" value="1"/>
</dbReference>
<sequence length="270" mass="30880">MHLWRYKLSLRGYRAMILQHMIFCLLLIHRGRPLIVVPLRAVVATVGEEVVLPCHVKPEMNANGMRLEWARPDLTPGFVYEWADEKEHVVNKQPSYRGRTSVVKEKLEHGDISLKISNVTISDEGIYRCLVPQVGQEAFIKLIVGAVSFPKVTVISKTSSRVVLQCESAGWYPEPELLWLDGEGNLLSAGPAETLRGPDDLYTVSSRVTVEKRHSNNITCRVQQRNTNQSRETHIHVPGRFHDEMLHMPYVKLLWFLIMLHDIFQSRPGL</sequence>
<dbReference type="GeneTree" id="ENSGT01050000244843"/>
<dbReference type="InterPro" id="IPR036179">
    <property type="entry name" value="Ig-like_dom_sf"/>
</dbReference>
<dbReference type="InterPro" id="IPR007110">
    <property type="entry name" value="Ig-like_dom"/>
</dbReference>
<dbReference type="GO" id="GO:0050863">
    <property type="term" value="P:regulation of T cell activation"/>
    <property type="evidence" value="ECO:0007669"/>
    <property type="project" value="UniProtKB-ARBA"/>
</dbReference>
<dbReference type="InterPro" id="IPR050504">
    <property type="entry name" value="IgSF_BTN/MOG"/>
</dbReference>